<feature type="transmembrane region" description="Helical" evidence="4">
    <location>
        <begin position="53"/>
        <end position="72"/>
    </location>
</feature>
<dbReference type="PANTHER" id="PTHR23526:SF2">
    <property type="entry name" value="MAJOR FACILITATOR SUPERFAMILY (MFS) PROFILE DOMAIN-CONTAINING PROTEIN"/>
    <property type="match status" value="1"/>
</dbReference>
<dbReference type="SUPFAM" id="SSF103473">
    <property type="entry name" value="MFS general substrate transporter"/>
    <property type="match status" value="1"/>
</dbReference>
<feature type="transmembrane region" description="Helical" evidence="4">
    <location>
        <begin position="106"/>
        <end position="128"/>
    </location>
</feature>
<sequence length="419" mass="45827">MEPGVNPEEIARRTYFWDRFRGSGQGIVETCWRVFALLVAIRVFSADESLKQFIPAGLGIGFLLSPVGLSLANRLPLKISTIVALLWVGVAGGLAGMILSPSIIPFVIFVACAQIAASQGVAMQTHLYSVNYPANKRGSWLSTTFLLASFMGIGFGYVGGELLDWDVHYYPVIFGVGIIAALCSAFSAWRIPSESAHSLQTQNPIKSLAIAWHDRLFGMMLFAWMLMGLGNLMMIPIRVEYLANPLYGINASNTQISALLISTVLTFRLISTKIWGYLFDRINVVILRVSLNMVFGASIFFFFFTDRIWVMGIGCALLGTAFGGGGILWSLYVTKIAPPDKVATYMSVHSFMTGLRMAFAPLIGYSVMEFTHPAFAAWIALLLIGISTLIFLPLKPLIDAKAKTLDSPPEPRLNSSNPA</sequence>
<feature type="transmembrane region" description="Helical" evidence="4">
    <location>
        <begin position="343"/>
        <end position="363"/>
    </location>
</feature>
<dbReference type="Pfam" id="PF07690">
    <property type="entry name" value="MFS_1"/>
    <property type="match status" value="1"/>
</dbReference>
<dbReference type="Proteomes" id="UP000478417">
    <property type="component" value="Unassembled WGS sequence"/>
</dbReference>
<feature type="transmembrane region" description="Helical" evidence="4">
    <location>
        <begin position="79"/>
        <end position="100"/>
    </location>
</feature>
<evidence type="ECO:0000313" key="7">
    <source>
        <dbReference type="Proteomes" id="UP000478417"/>
    </source>
</evidence>
<keyword evidence="2 4" id="KW-1133">Transmembrane helix</keyword>
<dbReference type="InterPro" id="IPR036259">
    <property type="entry name" value="MFS_trans_sf"/>
</dbReference>
<dbReference type="EMBL" id="JAAGNX010000001">
    <property type="protein sequence ID" value="NDV61045.1"/>
    <property type="molecule type" value="Genomic_DNA"/>
</dbReference>
<keyword evidence="1 4" id="KW-0812">Transmembrane</keyword>
<dbReference type="InterPro" id="IPR020846">
    <property type="entry name" value="MFS_dom"/>
</dbReference>
<evidence type="ECO:0000256" key="2">
    <source>
        <dbReference type="ARBA" id="ARBA00022989"/>
    </source>
</evidence>
<feature type="transmembrane region" description="Helical" evidence="4">
    <location>
        <begin position="282"/>
        <end position="303"/>
    </location>
</feature>
<feature type="transmembrane region" description="Helical" evidence="4">
    <location>
        <begin position="309"/>
        <end position="331"/>
    </location>
</feature>
<feature type="transmembrane region" description="Helical" evidence="4">
    <location>
        <begin position="249"/>
        <end position="270"/>
    </location>
</feature>
<evidence type="ECO:0000256" key="4">
    <source>
        <dbReference type="SAM" id="Phobius"/>
    </source>
</evidence>
<keyword evidence="7" id="KW-1185">Reference proteome</keyword>
<dbReference type="Gene3D" id="1.20.1250.20">
    <property type="entry name" value="MFS general substrate transporter like domains"/>
    <property type="match status" value="1"/>
</dbReference>
<feature type="transmembrane region" description="Helical" evidence="4">
    <location>
        <begin position="375"/>
        <end position="394"/>
    </location>
</feature>
<dbReference type="RefSeq" id="WP_163961610.1">
    <property type="nucleotide sequence ID" value="NZ_JAAGNX010000001.1"/>
</dbReference>
<evidence type="ECO:0000259" key="5">
    <source>
        <dbReference type="PROSITE" id="PS50850"/>
    </source>
</evidence>
<dbReference type="InterPro" id="IPR011701">
    <property type="entry name" value="MFS"/>
</dbReference>
<organism evidence="6 7">
    <name type="scientific">Oceanipulchritudo coccoides</name>
    <dbReference type="NCBI Taxonomy" id="2706888"/>
    <lineage>
        <taxon>Bacteria</taxon>
        <taxon>Pseudomonadati</taxon>
        <taxon>Verrucomicrobiota</taxon>
        <taxon>Opitutia</taxon>
        <taxon>Puniceicoccales</taxon>
        <taxon>Oceanipulchritudinaceae</taxon>
        <taxon>Oceanipulchritudo</taxon>
    </lineage>
</organism>
<feature type="transmembrane region" description="Helical" evidence="4">
    <location>
        <begin position="140"/>
        <end position="157"/>
    </location>
</feature>
<accession>A0A6B2LZW9</accession>
<comment type="caution">
    <text evidence="6">The sequence shown here is derived from an EMBL/GenBank/DDBJ whole genome shotgun (WGS) entry which is preliminary data.</text>
</comment>
<feature type="transmembrane region" description="Helical" evidence="4">
    <location>
        <begin position="216"/>
        <end position="237"/>
    </location>
</feature>
<dbReference type="AlphaFoldDB" id="A0A6B2LZW9"/>
<feature type="transmembrane region" description="Helical" evidence="4">
    <location>
        <begin position="169"/>
        <end position="189"/>
    </location>
</feature>
<name>A0A6B2LZW9_9BACT</name>
<feature type="domain" description="Major facilitator superfamily (MFS) profile" evidence="5">
    <location>
        <begin position="216"/>
        <end position="419"/>
    </location>
</feature>
<dbReference type="CDD" id="cd06174">
    <property type="entry name" value="MFS"/>
    <property type="match status" value="1"/>
</dbReference>
<proteinExistence type="predicted"/>
<dbReference type="GO" id="GO:0022857">
    <property type="term" value="F:transmembrane transporter activity"/>
    <property type="evidence" value="ECO:0007669"/>
    <property type="project" value="InterPro"/>
</dbReference>
<evidence type="ECO:0000256" key="3">
    <source>
        <dbReference type="ARBA" id="ARBA00023136"/>
    </source>
</evidence>
<dbReference type="PANTHER" id="PTHR23526">
    <property type="entry name" value="INTEGRAL MEMBRANE TRANSPORT PROTEIN-RELATED"/>
    <property type="match status" value="1"/>
</dbReference>
<evidence type="ECO:0000313" key="6">
    <source>
        <dbReference type="EMBL" id="NDV61045.1"/>
    </source>
</evidence>
<dbReference type="InterPro" id="IPR052528">
    <property type="entry name" value="Sugar_transport-like"/>
</dbReference>
<keyword evidence="3 4" id="KW-0472">Membrane</keyword>
<gene>
    <name evidence="6" type="ORF">G0Q06_01130</name>
</gene>
<dbReference type="PROSITE" id="PS50850">
    <property type="entry name" value="MFS"/>
    <property type="match status" value="1"/>
</dbReference>
<protein>
    <submittedName>
        <fullName evidence="6">MFS transporter</fullName>
    </submittedName>
</protein>
<reference evidence="6 7" key="1">
    <citation type="submission" date="2020-02" db="EMBL/GenBank/DDBJ databases">
        <title>Albibacoteraceae fam. nov., the first described family within the subdivision 4 Verrucomicrobia.</title>
        <authorList>
            <person name="Xi F."/>
        </authorList>
    </citation>
    <scope>NUCLEOTIDE SEQUENCE [LARGE SCALE GENOMIC DNA]</scope>
    <source>
        <strain evidence="6 7">CK1056</strain>
    </source>
</reference>
<evidence type="ECO:0000256" key="1">
    <source>
        <dbReference type="ARBA" id="ARBA00022692"/>
    </source>
</evidence>